<dbReference type="Proteomes" id="UP000636661">
    <property type="component" value="Unassembled WGS sequence"/>
</dbReference>
<feature type="region of interest" description="Disordered" evidence="1">
    <location>
        <begin position="1"/>
        <end position="98"/>
    </location>
</feature>
<keyword evidence="3" id="KW-1185">Reference proteome</keyword>
<organism evidence="2 3">
    <name type="scientific">Streptomyces lavendofoliae</name>
    <dbReference type="NCBI Taxonomy" id="67314"/>
    <lineage>
        <taxon>Bacteria</taxon>
        <taxon>Bacillati</taxon>
        <taxon>Actinomycetota</taxon>
        <taxon>Actinomycetes</taxon>
        <taxon>Kitasatosporales</taxon>
        <taxon>Streptomycetaceae</taxon>
        <taxon>Streptomyces</taxon>
    </lineage>
</organism>
<feature type="compositionally biased region" description="Basic and acidic residues" evidence="1">
    <location>
        <begin position="75"/>
        <end position="84"/>
    </location>
</feature>
<feature type="compositionally biased region" description="Polar residues" evidence="1">
    <location>
        <begin position="45"/>
        <end position="55"/>
    </location>
</feature>
<feature type="compositionally biased region" description="Polar residues" evidence="1">
    <location>
        <begin position="1"/>
        <end position="18"/>
    </location>
</feature>
<sequence>MTRGATQDGTQGATQDATSRPVAAPITRAWEAPPVSTTRRRLGTGPSTTRSTEPTDFSPRLLPVERVEPAALLDDGEHQDVAERKGRRTLGRGVERTL</sequence>
<evidence type="ECO:0000256" key="1">
    <source>
        <dbReference type="SAM" id="MobiDB-lite"/>
    </source>
</evidence>
<protein>
    <submittedName>
        <fullName evidence="2">Uncharacterized protein</fullName>
    </submittedName>
</protein>
<evidence type="ECO:0000313" key="2">
    <source>
        <dbReference type="EMBL" id="GGU67362.1"/>
    </source>
</evidence>
<gene>
    <name evidence="2" type="ORF">GCM10010274_64780</name>
</gene>
<comment type="caution">
    <text evidence="2">The sequence shown here is derived from an EMBL/GenBank/DDBJ whole genome shotgun (WGS) entry which is preliminary data.</text>
</comment>
<dbReference type="AlphaFoldDB" id="A0A918I5X5"/>
<dbReference type="EMBL" id="BMTP01000031">
    <property type="protein sequence ID" value="GGU67362.1"/>
    <property type="molecule type" value="Genomic_DNA"/>
</dbReference>
<reference evidence="2" key="1">
    <citation type="journal article" date="2014" name="Int. J. Syst. Evol. Microbiol.">
        <title>Complete genome sequence of Corynebacterium casei LMG S-19264T (=DSM 44701T), isolated from a smear-ripened cheese.</title>
        <authorList>
            <consortium name="US DOE Joint Genome Institute (JGI-PGF)"/>
            <person name="Walter F."/>
            <person name="Albersmeier A."/>
            <person name="Kalinowski J."/>
            <person name="Ruckert C."/>
        </authorList>
    </citation>
    <scope>NUCLEOTIDE SEQUENCE</scope>
    <source>
        <strain evidence="2">JCM 4391</strain>
    </source>
</reference>
<proteinExistence type="predicted"/>
<name>A0A918I5X5_9ACTN</name>
<reference evidence="2" key="2">
    <citation type="submission" date="2020-09" db="EMBL/GenBank/DDBJ databases">
        <authorList>
            <person name="Sun Q."/>
            <person name="Ohkuma M."/>
        </authorList>
    </citation>
    <scope>NUCLEOTIDE SEQUENCE</scope>
    <source>
        <strain evidence="2">JCM 4391</strain>
    </source>
</reference>
<evidence type="ECO:0000313" key="3">
    <source>
        <dbReference type="Proteomes" id="UP000636661"/>
    </source>
</evidence>
<accession>A0A918I5X5</accession>